<evidence type="ECO:0000313" key="9">
    <source>
        <dbReference type="EMBL" id="CAJ1954660.1"/>
    </source>
</evidence>
<dbReference type="InterPro" id="IPR006634">
    <property type="entry name" value="TLC-dom"/>
</dbReference>
<feature type="transmembrane region" description="Helical" evidence="7">
    <location>
        <begin position="261"/>
        <end position="280"/>
    </location>
</feature>
<feature type="transmembrane region" description="Helical" evidence="7">
    <location>
        <begin position="178"/>
        <end position="196"/>
    </location>
</feature>
<gene>
    <name evidence="9" type="ORF">CYCCA115_LOCUS15251</name>
</gene>
<keyword evidence="4 5" id="KW-0472">Membrane</keyword>
<feature type="domain" description="TLC" evidence="8">
    <location>
        <begin position="77"/>
        <end position="292"/>
    </location>
</feature>
<dbReference type="GO" id="GO:0005783">
    <property type="term" value="C:endoplasmic reticulum"/>
    <property type="evidence" value="ECO:0007669"/>
    <property type="project" value="TreeGrafter"/>
</dbReference>
<keyword evidence="3 7" id="KW-1133">Transmembrane helix</keyword>
<evidence type="ECO:0000256" key="6">
    <source>
        <dbReference type="SAM" id="MobiDB-lite"/>
    </source>
</evidence>
<dbReference type="PROSITE" id="PS50922">
    <property type="entry name" value="TLC"/>
    <property type="match status" value="1"/>
</dbReference>
<comment type="caution">
    <text evidence="9">The sequence shown here is derived from an EMBL/GenBank/DDBJ whole genome shotgun (WGS) entry which is preliminary data.</text>
</comment>
<protein>
    <recommendedName>
        <fullName evidence="8">TLC domain-containing protein</fullName>
    </recommendedName>
</protein>
<evidence type="ECO:0000256" key="4">
    <source>
        <dbReference type="ARBA" id="ARBA00023136"/>
    </source>
</evidence>
<accession>A0AAD2FYE9</accession>
<keyword evidence="2 5" id="KW-0812">Transmembrane</keyword>
<dbReference type="EMBL" id="CAKOGP040001869">
    <property type="protein sequence ID" value="CAJ1954660.1"/>
    <property type="molecule type" value="Genomic_DNA"/>
</dbReference>
<evidence type="ECO:0000256" key="5">
    <source>
        <dbReference type="PROSITE-ProRule" id="PRU00205"/>
    </source>
</evidence>
<dbReference type="PANTHER" id="PTHR13439:SF0">
    <property type="entry name" value="TOPOISOMERASE I DAMAGE AFFECTED PROTEIN 4"/>
    <property type="match status" value="1"/>
</dbReference>
<comment type="subcellular location">
    <subcellularLocation>
        <location evidence="1">Membrane</location>
        <topology evidence="1">Multi-pass membrane protein</topology>
    </subcellularLocation>
</comment>
<organism evidence="9 10">
    <name type="scientific">Cylindrotheca closterium</name>
    <dbReference type="NCBI Taxonomy" id="2856"/>
    <lineage>
        <taxon>Eukaryota</taxon>
        <taxon>Sar</taxon>
        <taxon>Stramenopiles</taxon>
        <taxon>Ochrophyta</taxon>
        <taxon>Bacillariophyta</taxon>
        <taxon>Bacillariophyceae</taxon>
        <taxon>Bacillariophycidae</taxon>
        <taxon>Bacillariales</taxon>
        <taxon>Bacillariaceae</taxon>
        <taxon>Cylindrotheca</taxon>
    </lineage>
</organism>
<dbReference type="AlphaFoldDB" id="A0AAD2FYE9"/>
<evidence type="ECO:0000256" key="2">
    <source>
        <dbReference type="ARBA" id="ARBA00022692"/>
    </source>
</evidence>
<keyword evidence="10" id="KW-1185">Reference proteome</keyword>
<feature type="transmembrane region" description="Helical" evidence="7">
    <location>
        <begin position="39"/>
        <end position="58"/>
    </location>
</feature>
<dbReference type="GO" id="GO:0055088">
    <property type="term" value="P:lipid homeostasis"/>
    <property type="evidence" value="ECO:0007669"/>
    <property type="project" value="TreeGrafter"/>
</dbReference>
<sequence length="292" mass="33184">MCDPTAMRSSPQHVLKGKTTPQATKQISGFDACRRQIEVTLLLMAICYSVMVSLNIPIAPNAELCPENEVSCERPDLVAYKITSFIVMSYMGTMGVRNWYFSKEVHDASKGTPEDRLFGYLKAANNQNVANLSYQIWDLCVSVYIPEHREPVFLVHHFLAGMTAFCSLEFQMVPYYSVFYAGCSEFSSIFLVWADLKDFIPVKEGSPLDTFIFACGALFSITFFCFRIIGWIGYSFPLWKDVIHVTKTGSAAKHRPGKERFLYFFLTLDVMLGVLQLYWFREIVQMTMGALG</sequence>
<evidence type="ECO:0000256" key="7">
    <source>
        <dbReference type="SAM" id="Phobius"/>
    </source>
</evidence>
<evidence type="ECO:0000256" key="1">
    <source>
        <dbReference type="ARBA" id="ARBA00004141"/>
    </source>
</evidence>
<evidence type="ECO:0000259" key="8">
    <source>
        <dbReference type="PROSITE" id="PS50922"/>
    </source>
</evidence>
<evidence type="ECO:0000256" key="3">
    <source>
        <dbReference type="ARBA" id="ARBA00022989"/>
    </source>
</evidence>
<name>A0AAD2FYE9_9STRA</name>
<dbReference type="Pfam" id="PF03798">
    <property type="entry name" value="TRAM_LAG1_CLN8"/>
    <property type="match status" value="1"/>
</dbReference>
<dbReference type="GO" id="GO:0016020">
    <property type="term" value="C:membrane"/>
    <property type="evidence" value="ECO:0007669"/>
    <property type="project" value="UniProtKB-SubCell"/>
</dbReference>
<dbReference type="InterPro" id="IPR050846">
    <property type="entry name" value="TLCD"/>
</dbReference>
<proteinExistence type="predicted"/>
<dbReference type="Proteomes" id="UP001295423">
    <property type="component" value="Unassembled WGS sequence"/>
</dbReference>
<feature type="region of interest" description="Disordered" evidence="6">
    <location>
        <begin position="1"/>
        <end position="20"/>
    </location>
</feature>
<evidence type="ECO:0000313" key="10">
    <source>
        <dbReference type="Proteomes" id="UP001295423"/>
    </source>
</evidence>
<dbReference type="PANTHER" id="PTHR13439">
    <property type="entry name" value="CT120 PROTEIN"/>
    <property type="match status" value="1"/>
</dbReference>
<feature type="transmembrane region" description="Helical" evidence="7">
    <location>
        <begin position="208"/>
        <end position="232"/>
    </location>
</feature>
<feature type="transmembrane region" description="Helical" evidence="7">
    <location>
        <begin position="78"/>
        <end position="100"/>
    </location>
</feature>
<reference evidence="9" key="1">
    <citation type="submission" date="2023-08" db="EMBL/GenBank/DDBJ databases">
        <authorList>
            <person name="Audoor S."/>
            <person name="Bilcke G."/>
        </authorList>
    </citation>
    <scope>NUCLEOTIDE SEQUENCE</scope>
</reference>